<dbReference type="STRING" id="1429867.A0A0G4PH33"/>
<dbReference type="EMBL" id="HG793148">
    <property type="protein sequence ID" value="CRL25656.1"/>
    <property type="molecule type" value="Genomic_DNA"/>
</dbReference>
<evidence type="ECO:0000256" key="5">
    <source>
        <dbReference type="ARBA" id="ARBA00023242"/>
    </source>
</evidence>
<organism evidence="8 9">
    <name type="scientific">Penicillium camemberti (strain FM 013)</name>
    <dbReference type="NCBI Taxonomy" id="1429867"/>
    <lineage>
        <taxon>Eukaryota</taxon>
        <taxon>Fungi</taxon>
        <taxon>Dikarya</taxon>
        <taxon>Ascomycota</taxon>
        <taxon>Pezizomycotina</taxon>
        <taxon>Eurotiomycetes</taxon>
        <taxon>Eurotiomycetidae</taxon>
        <taxon>Eurotiales</taxon>
        <taxon>Aspergillaceae</taxon>
        <taxon>Penicillium</taxon>
    </lineage>
</organism>
<evidence type="ECO:0000256" key="3">
    <source>
        <dbReference type="ARBA" id="ARBA00023125"/>
    </source>
</evidence>
<accession>A0A0G4PH33</accession>
<dbReference type="Gene3D" id="4.10.240.10">
    <property type="entry name" value="Zn(2)-C6 fungal-type DNA-binding domain"/>
    <property type="match status" value="1"/>
</dbReference>
<dbReference type="GO" id="GO:0005634">
    <property type="term" value="C:nucleus"/>
    <property type="evidence" value="ECO:0007669"/>
    <property type="project" value="UniProtKB-SubCell"/>
</dbReference>
<keyword evidence="3" id="KW-0238">DNA-binding</keyword>
<evidence type="ECO:0000256" key="4">
    <source>
        <dbReference type="ARBA" id="ARBA00023163"/>
    </source>
</evidence>
<feature type="domain" description="Zn(2)-C6 fungal-type" evidence="7">
    <location>
        <begin position="7"/>
        <end position="35"/>
    </location>
</feature>
<dbReference type="Pfam" id="PF11951">
    <property type="entry name" value="Fungal_trans_2"/>
    <property type="match status" value="1"/>
</dbReference>
<protein>
    <submittedName>
        <fullName evidence="8">Fungal transcriptional regulatory protein, N-terminal</fullName>
    </submittedName>
</protein>
<proteinExistence type="predicted"/>
<dbReference type="SMART" id="SM00066">
    <property type="entry name" value="GAL4"/>
    <property type="match status" value="1"/>
</dbReference>
<evidence type="ECO:0000256" key="1">
    <source>
        <dbReference type="ARBA" id="ARBA00004123"/>
    </source>
</evidence>
<comment type="subcellular location">
    <subcellularLocation>
        <location evidence="1">Nucleus</location>
    </subcellularLocation>
</comment>
<feature type="region of interest" description="Disordered" evidence="6">
    <location>
        <begin position="81"/>
        <end position="102"/>
    </location>
</feature>
<evidence type="ECO:0000259" key="7">
    <source>
        <dbReference type="PROSITE" id="PS50048"/>
    </source>
</evidence>
<dbReference type="PROSITE" id="PS50048">
    <property type="entry name" value="ZN2_CY6_FUNGAL_2"/>
    <property type="match status" value="1"/>
</dbReference>
<dbReference type="GO" id="GO:0000981">
    <property type="term" value="F:DNA-binding transcription factor activity, RNA polymerase II-specific"/>
    <property type="evidence" value="ECO:0007669"/>
    <property type="project" value="InterPro"/>
</dbReference>
<dbReference type="PROSITE" id="PS00463">
    <property type="entry name" value="ZN2_CY6_FUNGAL_1"/>
    <property type="match status" value="1"/>
</dbReference>
<sequence>MSAISIGCWTCRVRHKKCDITIPFCRECSDRNVHCHGYGPKPTWMDGASEEKKERVRIKTAINQYVRRVRKMQNRTKRALLPQADKETQPHTNSGINASTAFDTEEDSNILPSASLELLDRPSSQDGIFDPQAASLLMHYFDQVFAWQFPYFRSTSPLGNRGWLLYLLMKRGPLYHAVLSLSSLHQSAILGSEEEYQQKERALEHHSRALREFCKFMGEERGKLLDDNARLAEFLACSLILISCEVFRGAEHDWLLHLDAVISVMHSLSPKTIFDARYTSQDHPQKGLEFLLATMVSLDLFACLSTGRVPQLPYQQWLCTPEIQIADLLSCENWVMIIIGDLACFGKWKEVQEKKGVLSVSELSRRGAEIKGRLTTGIEKLDLTRDKQENHESQTGWVTLVFALACLVLLHTIVSGPLPALPEIQSAVSRSIIALQNRPRAYSLTGLVWALCVLGCMAQPHNQLLFENLIADVVRDSARFGNCGTVLKIMRNCWKMQETGRADCRITMSKMGICAILI</sequence>
<dbReference type="CDD" id="cd00067">
    <property type="entry name" value="GAL4"/>
    <property type="match status" value="1"/>
</dbReference>
<gene>
    <name evidence="8" type="ORF">PCAMFM013_S015g000242</name>
</gene>
<evidence type="ECO:0000313" key="8">
    <source>
        <dbReference type="EMBL" id="CRL25656.1"/>
    </source>
</evidence>
<dbReference type="PANTHER" id="PTHR37534">
    <property type="entry name" value="TRANSCRIPTIONAL ACTIVATOR PROTEIN UGA3"/>
    <property type="match status" value="1"/>
</dbReference>
<dbReference type="PANTHER" id="PTHR37534:SF26">
    <property type="entry name" value="TRANSCRIPTION FACTOR, PUTATIVE-RELATED"/>
    <property type="match status" value="1"/>
</dbReference>
<name>A0A0G4PH33_PENC3</name>
<dbReference type="AlphaFoldDB" id="A0A0G4PH33"/>
<evidence type="ECO:0000256" key="2">
    <source>
        <dbReference type="ARBA" id="ARBA00023015"/>
    </source>
</evidence>
<keyword evidence="4" id="KW-0804">Transcription</keyword>
<keyword evidence="2" id="KW-0805">Transcription regulation</keyword>
<dbReference type="InterPro" id="IPR001138">
    <property type="entry name" value="Zn2Cys6_DnaBD"/>
</dbReference>
<dbReference type="Pfam" id="PF00172">
    <property type="entry name" value="Zn_clus"/>
    <property type="match status" value="1"/>
</dbReference>
<dbReference type="SUPFAM" id="SSF57701">
    <property type="entry name" value="Zn2/Cys6 DNA-binding domain"/>
    <property type="match status" value="1"/>
</dbReference>
<keyword evidence="5" id="KW-0539">Nucleus</keyword>
<dbReference type="InterPro" id="IPR021858">
    <property type="entry name" value="Fun_TF"/>
</dbReference>
<dbReference type="InterPro" id="IPR036864">
    <property type="entry name" value="Zn2-C6_fun-type_DNA-bd_sf"/>
</dbReference>
<dbReference type="GO" id="GO:0000976">
    <property type="term" value="F:transcription cis-regulatory region binding"/>
    <property type="evidence" value="ECO:0007669"/>
    <property type="project" value="TreeGrafter"/>
</dbReference>
<evidence type="ECO:0000256" key="6">
    <source>
        <dbReference type="SAM" id="MobiDB-lite"/>
    </source>
</evidence>
<feature type="compositionally biased region" description="Polar residues" evidence="6">
    <location>
        <begin position="90"/>
        <end position="102"/>
    </location>
</feature>
<dbReference type="Proteomes" id="UP000053732">
    <property type="component" value="Unassembled WGS sequence"/>
</dbReference>
<evidence type="ECO:0000313" key="9">
    <source>
        <dbReference type="Proteomes" id="UP000053732"/>
    </source>
</evidence>
<dbReference type="GO" id="GO:0045944">
    <property type="term" value="P:positive regulation of transcription by RNA polymerase II"/>
    <property type="evidence" value="ECO:0007669"/>
    <property type="project" value="TreeGrafter"/>
</dbReference>
<reference evidence="8 9" key="1">
    <citation type="journal article" date="2014" name="Nat. Commun.">
        <title>Multiple recent horizontal transfers of a large genomic region in cheese making fungi.</title>
        <authorList>
            <person name="Cheeseman K."/>
            <person name="Ropars J."/>
            <person name="Renault P."/>
            <person name="Dupont J."/>
            <person name="Gouzy J."/>
            <person name="Branca A."/>
            <person name="Abraham A.L."/>
            <person name="Ceppi M."/>
            <person name="Conseiller E."/>
            <person name="Debuchy R."/>
            <person name="Malagnac F."/>
            <person name="Goarin A."/>
            <person name="Silar P."/>
            <person name="Lacoste S."/>
            <person name="Sallet E."/>
            <person name="Bensimon A."/>
            <person name="Giraud T."/>
            <person name="Brygoo Y."/>
        </authorList>
    </citation>
    <scope>NUCLEOTIDE SEQUENCE [LARGE SCALE GENOMIC DNA]</scope>
    <source>
        <strain evidence="9">FM 013</strain>
    </source>
</reference>
<keyword evidence="9" id="KW-1185">Reference proteome</keyword>
<dbReference type="GO" id="GO:0008270">
    <property type="term" value="F:zinc ion binding"/>
    <property type="evidence" value="ECO:0007669"/>
    <property type="project" value="InterPro"/>
</dbReference>